<dbReference type="PRINTS" id="PR00992">
    <property type="entry name" value="ALARACEMASE"/>
</dbReference>
<keyword evidence="10" id="KW-1185">Reference proteome</keyword>
<keyword evidence="7" id="KW-0812">Transmembrane</keyword>
<sequence length="771" mass="85052">MNRNGYGGIDRFRLIAALLVVAVHTLPLVSLSPLADFILTHVLARVAVPFFFMATGFFLLPDMLPALNHKNNAGTGTNSIKGHKIFCEGKRVDYKALKTYFKKTASIYLLAVLMYLPLNIYTGRLAEMLKPSSLIRELAFGGTFYHLWYLPAGMLGVLTVCILLSRFNWKGVFFITGLLYAAALLGDSYYGLTLKFDGLKNFYDLLFICFDYTRNGLLMAPVFIALGGGAALSGRKYPVTAYAAGLSVSATLLLTEGLFLKQLGWQRHDSMYIMLLPCLFFLFRLLLNIGGKASKALRNTALIIYLVHPLCIVLVRGLGKVLDLTSLLVDNSMIHYAAVVVTSVLCALSLLPFINGRKDDKNAGKGRAWAEIRMENLRNNVEQFRSILPQGCRIMAVVKANAYGHGDVEMAAGLNKLDVNAFAVATVEEGARLRRKGITGEILILGYTFPEEFSLLKSYSLTQTVIDSDYAAMLNSYGGKIRVHVKIDTGMHRLGVNSKDIDGLLSIYNCKNLAINGTFTHLSSCDSLLQEDVDFTLRQIEQFYKTLYKLKQVGINPGRVHLQSSYGVLNYPYLKCDYARVGIALYGVLSDKNHVTRVSPCLSPVLSIKARVVLTKKIEEGDKVGYGREYTAGGKMTIAVVAIGYGDGIPRNLSAGKGHVLIRGEKARIIGRICMDQMMVDVSNIPRVVQGDIATVIGGDGRESISAESVAACSGTLTNELLSRLGQRIVRMVTGDPIFKENRVFTPELKKFYETARFSIKSPHFFSMLHK</sequence>
<protein>
    <recommendedName>
        <fullName evidence="4">Alanine racemase</fullName>
        <ecNumber evidence="4">5.1.1.1</ecNumber>
    </recommendedName>
</protein>
<dbReference type="InterPro" id="IPR002656">
    <property type="entry name" value="Acyl_transf_3_dom"/>
</dbReference>
<evidence type="ECO:0000256" key="6">
    <source>
        <dbReference type="PIRSR" id="PIRSR600821-52"/>
    </source>
</evidence>
<feature type="transmembrane region" description="Helical" evidence="7">
    <location>
        <begin position="146"/>
        <end position="165"/>
    </location>
</feature>
<feature type="binding site" evidence="4 6">
    <location>
        <position position="675"/>
    </location>
    <ligand>
        <name>substrate</name>
    </ligand>
</feature>
<feature type="domain" description="Alanine racemase C-terminal" evidence="8">
    <location>
        <begin position="605"/>
        <end position="734"/>
    </location>
</feature>
<feature type="transmembrane region" description="Helical" evidence="7">
    <location>
        <begin position="212"/>
        <end position="232"/>
    </location>
</feature>
<feature type="modified residue" description="N6-(pyridoxal phosphate)lysine" evidence="4 5">
    <location>
        <position position="399"/>
    </location>
</feature>
<keyword evidence="7" id="KW-0472">Membrane</keyword>
<feature type="transmembrane region" description="Helical" evidence="7">
    <location>
        <begin position="105"/>
        <end position="126"/>
    </location>
</feature>
<feature type="binding site" evidence="4 6">
    <location>
        <position position="493"/>
    </location>
    <ligand>
        <name>substrate</name>
    </ligand>
</feature>
<gene>
    <name evidence="9" type="primary">vanT_2</name>
    <name evidence="9" type="ORF">CLHUN_24060</name>
</gene>
<dbReference type="InterPro" id="IPR011079">
    <property type="entry name" value="Ala_racemase_C"/>
</dbReference>
<accession>A0A1V4SJL3</accession>
<dbReference type="GO" id="GO:0005829">
    <property type="term" value="C:cytosol"/>
    <property type="evidence" value="ECO:0007669"/>
    <property type="project" value="TreeGrafter"/>
</dbReference>
<comment type="pathway">
    <text evidence="4">Amino-acid biosynthesis; D-alanine biosynthesis; D-alanine from L-alanine: step 1/1.</text>
</comment>
<evidence type="ECO:0000313" key="10">
    <source>
        <dbReference type="Proteomes" id="UP000191554"/>
    </source>
</evidence>
<dbReference type="OrthoDB" id="9813814at2"/>
<evidence type="ECO:0000256" key="4">
    <source>
        <dbReference type="HAMAP-Rule" id="MF_01201"/>
    </source>
</evidence>
<dbReference type="InterPro" id="IPR020622">
    <property type="entry name" value="Ala_racemase_pyridoxalP-BS"/>
</dbReference>
<keyword evidence="7" id="KW-1133">Transmembrane helix</keyword>
<evidence type="ECO:0000256" key="1">
    <source>
        <dbReference type="ARBA" id="ARBA00001933"/>
    </source>
</evidence>
<proteinExistence type="inferred from homology"/>
<comment type="catalytic activity">
    <reaction evidence="4">
        <text>L-alanine = D-alanine</text>
        <dbReference type="Rhea" id="RHEA:20249"/>
        <dbReference type="ChEBI" id="CHEBI:57416"/>
        <dbReference type="ChEBI" id="CHEBI:57972"/>
        <dbReference type="EC" id="5.1.1.1"/>
    </reaction>
</comment>
<dbReference type="PANTHER" id="PTHR30511:SF0">
    <property type="entry name" value="ALANINE RACEMASE, CATABOLIC-RELATED"/>
    <property type="match status" value="1"/>
</dbReference>
<dbReference type="PROSITE" id="PS00395">
    <property type="entry name" value="ALANINE_RACEMASE"/>
    <property type="match status" value="1"/>
</dbReference>
<dbReference type="GO" id="GO:0008784">
    <property type="term" value="F:alanine racemase activity"/>
    <property type="evidence" value="ECO:0007669"/>
    <property type="project" value="UniProtKB-UniRule"/>
</dbReference>
<feature type="active site" description="Proton acceptor; specific for D-alanine" evidence="4">
    <location>
        <position position="399"/>
    </location>
</feature>
<feature type="transmembrane region" description="Helical" evidence="7">
    <location>
        <begin position="239"/>
        <end position="259"/>
    </location>
</feature>
<dbReference type="InterPro" id="IPR029066">
    <property type="entry name" value="PLP-binding_barrel"/>
</dbReference>
<dbReference type="GO" id="GO:0016747">
    <property type="term" value="F:acyltransferase activity, transferring groups other than amino-acyl groups"/>
    <property type="evidence" value="ECO:0007669"/>
    <property type="project" value="InterPro"/>
</dbReference>
<dbReference type="AlphaFoldDB" id="A0A1V4SJL3"/>
<feature type="transmembrane region" description="Helical" evidence="7">
    <location>
        <begin position="271"/>
        <end position="290"/>
    </location>
</feature>
<dbReference type="PANTHER" id="PTHR30511">
    <property type="entry name" value="ALANINE RACEMASE"/>
    <property type="match status" value="1"/>
</dbReference>
<keyword evidence="3 4" id="KW-0413">Isomerase</keyword>
<dbReference type="InterPro" id="IPR009006">
    <property type="entry name" value="Ala_racemase/Decarboxylase_C"/>
</dbReference>
<feature type="transmembrane region" description="Helical" evidence="7">
    <location>
        <begin position="12"/>
        <end position="31"/>
    </location>
</feature>
<evidence type="ECO:0000256" key="7">
    <source>
        <dbReference type="SAM" id="Phobius"/>
    </source>
</evidence>
<dbReference type="SUPFAM" id="SSF51419">
    <property type="entry name" value="PLP-binding barrel"/>
    <property type="match status" value="1"/>
</dbReference>
<comment type="caution">
    <text evidence="9">The sequence shown here is derived from an EMBL/GenBank/DDBJ whole genome shotgun (WGS) entry which is preliminary data.</text>
</comment>
<reference evidence="9 10" key="1">
    <citation type="submission" date="2017-03" db="EMBL/GenBank/DDBJ databases">
        <title>Genome sequence of Clostridium hungatei DSM 14427.</title>
        <authorList>
            <person name="Poehlein A."/>
            <person name="Daniel R."/>
        </authorList>
    </citation>
    <scope>NUCLEOTIDE SEQUENCE [LARGE SCALE GENOMIC DNA]</scope>
    <source>
        <strain evidence="9 10">DSM 14427</strain>
    </source>
</reference>
<comment type="function">
    <text evidence="4">Catalyzes the interconversion of L-alanine and D-alanine. May also act on other amino acids.</text>
</comment>
<evidence type="ECO:0000313" key="9">
    <source>
        <dbReference type="EMBL" id="OPX43686.1"/>
    </source>
</evidence>
<dbReference type="NCBIfam" id="NF033131">
    <property type="entry name" value="vanT-G-Cterm"/>
    <property type="match status" value="1"/>
</dbReference>
<feature type="transmembrane region" description="Helical" evidence="7">
    <location>
        <begin position="334"/>
        <end position="354"/>
    </location>
</feature>
<evidence type="ECO:0000256" key="3">
    <source>
        <dbReference type="ARBA" id="ARBA00023235"/>
    </source>
</evidence>
<dbReference type="InterPro" id="IPR000821">
    <property type="entry name" value="Ala_racemase"/>
</dbReference>
<organism evidence="9 10">
    <name type="scientific">Ruminiclostridium hungatei</name>
    <name type="common">Clostridium hungatei</name>
    <dbReference type="NCBI Taxonomy" id="48256"/>
    <lineage>
        <taxon>Bacteria</taxon>
        <taxon>Bacillati</taxon>
        <taxon>Bacillota</taxon>
        <taxon>Clostridia</taxon>
        <taxon>Eubacteriales</taxon>
        <taxon>Oscillospiraceae</taxon>
        <taxon>Ruminiclostridium</taxon>
    </lineage>
</organism>
<keyword evidence="2 4" id="KW-0663">Pyridoxal phosphate</keyword>
<dbReference type="InterPro" id="IPR001608">
    <property type="entry name" value="Ala_racemase_N"/>
</dbReference>
<feature type="transmembrane region" description="Helical" evidence="7">
    <location>
        <begin position="37"/>
        <end position="60"/>
    </location>
</feature>
<dbReference type="Pfam" id="PF01168">
    <property type="entry name" value="Ala_racemase_N"/>
    <property type="match status" value="1"/>
</dbReference>
<feature type="transmembrane region" description="Helical" evidence="7">
    <location>
        <begin position="172"/>
        <end position="192"/>
    </location>
</feature>
<dbReference type="FunFam" id="3.20.20.10:FF:000002">
    <property type="entry name" value="Alanine racemase"/>
    <property type="match status" value="1"/>
</dbReference>
<dbReference type="EC" id="5.1.1.1" evidence="4"/>
<dbReference type="Gene3D" id="3.20.20.10">
    <property type="entry name" value="Alanine racemase"/>
    <property type="match status" value="1"/>
</dbReference>
<feature type="active site" description="Proton acceptor; specific for L-alanine" evidence="4">
    <location>
        <position position="626"/>
    </location>
</feature>
<feature type="transmembrane region" description="Helical" evidence="7">
    <location>
        <begin position="302"/>
        <end position="322"/>
    </location>
</feature>
<dbReference type="HAMAP" id="MF_01201">
    <property type="entry name" value="Ala_racemase"/>
    <property type="match status" value="1"/>
</dbReference>
<dbReference type="NCBIfam" id="TIGR00492">
    <property type="entry name" value="alr"/>
    <property type="match status" value="1"/>
</dbReference>
<dbReference type="EMBL" id="MZGX01000015">
    <property type="protein sequence ID" value="OPX43686.1"/>
    <property type="molecule type" value="Genomic_DNA"/>
</dbReference>
<evidence type="ECO:0000256" key="5">
    <source>
        <dbReference type="PIRSR" id="PIRSR600821-50"/>
    </source>
</evidence>
<comment type="cofactor">
    <cofactor evidence="1 4 5">
        <name>pyridoxal 5'-phosphate</name>
        <dbReference type="ChEBI" id="CHEBI:597326"/>
    </cofactor>
</comment>
<dbReference type="SMART" id="SM01005">
    <property type="entry name" value="Ala_racemase_C"/>
    <property type="match status" value="1"/>
</dbReference>
<comment type="similarity">
    <text evidence="4">Belongs to the alanine racemase family.</text>
</comment>
<dbReference type="GO" id="GO:0030170">
    <property type="term" value="F:pyridoxal phosphate binding"/>
    <property type="evidence" value="ECO:0007669"/>
    <property type="project" value="UniProtKB-UniRule"/>
</dbReference>
<evidence type="ECO:0000256" key="2">
    <source>
        <dbReference type="ARBA" id="ARBA00022898"/>
    </source>
</evidence>
<dbReference type="Pfam" id="PF00842">
    <property type="entry name" value="Ala_racemase_C"/>
    <property type="match status" value="1"/>
</dbReference>
<dbReference type="Pfam" id="PF01757">
    <property type="entry name" value="Acyl_transf_3"/>
    <property type="match status" value="1"/>
</dbReference>
<dbReference type="Gene3D" id="2.40.37.10">
    <property type="entry name" value="Lyase, Ornithine Decarboxylase, Chain A, domain 1"/>
    <property type="match status" value="1"/>
</dbReference>
<dbReference type="RefSeq" id="WP_080064835.1">
    <property type="nucleotide sequence ID" value="NZ_MZGX01000015.1"/>
</dbReference>
<evidence type="ECO:0000259" key="8">
    <source>
        <dbReference type="SMART" id="SM01005"/>
    </source>
</evidence>
<dbReference type="GO" id="GO:0030632">
    <property type="term" value="P:D-alanine biosynthetic process"/>
    <property type="evidence" value="ECO:0007669"/>
    <property type="project" value="UniProtKB-UniRule"/>
</dbReference>
<name>A0A1V4SJL3_RUMHU</name>
<dbReference type="Proteomes" id="UP000191554">
    <property type="component" value="Unassembled WGS sequence"/>
</dbReference>
<dbReference type="UniPathway" id="UPA00042">
    <property type="reaction ID" value="UER00497"/>
</dbReference>
<dbReference type="STRING" id="48256.CLHUN_24060"/>
<dbReference type="SUPFAM" id="SSF50621">
    <property type="entry name" value="Alanine racemase C-terminal domain-like"/>
    <property type="match status" value="1"/>
</dbReference>